<dbReference type="OrthoDB" id="99887at2"/>
<keyword evidence="1" id="KW-0175">Coiled coil</keyword>
<evidence type="ECO:0000313" key="2">
    <source>
        <dbReference type="EMBL" id="SOD92244.1"/>
    </source>
</evidence>
<sequence>MQQDINRENQTVNRRHFLKLAGITTLGANFGTFPPVTAQAVSVVLDPGDSIAGLPSVQWAVNELETALSARGIAVDRREQLAQTAAGNLCIVVSGSGSSLAGKLLKNAGASIPAKPEALGLVPGQVAGRQVLLASGFDERGLVYAVLELADQVHYDARPLPALTSRKALIEQPANEIRSLTRLFVSEVEDKKWYNDRAMWPAYLSMLATQRFNRFNLSLGIGYDFLRNVTDAYFLFSYPFLLTVPGYNVRVPELPDAERDQNLAMLKFISEQTVARGLTFQLGLWMHGYEWLDSPNPNYTITGLTRENHGPYCRDAVRTLLQACPAISGVTFRVHGESGVNEGSYKFWQTVFEGVATCGRKVEIDMHSKGMDQTMIDSAVKTGLPIVISPKYWAEHLGMPYHQADIRALEVPDPKKKTSTLMNLSEGSRSFMRYGYGDLLKDKRPYRVLHRVWPGTQRLLLWGDPVTQAAHARAFSFSGSAGGELMEPLSFKGRRGTGIAGGRCAYADTTLEPRWDWEKYQYTLRLFGRLLYNPDAKPEIWNRYLQKQFGASAASVEQALANATRILPIVLTSHGASAGNNTYWPELYTNQPIVDPAINDNLTHLYDTPSPKVFGNVSPLDPQLFLSINEYTRELLTGKSTGKYTPVETAQWLEDYAAEAAKHLALAETKTSDRNSPAYRRLAIDVAMQIGLGRFFATKFRTGVLYAIFDQTGDRTALEEALKTYRKARGYWADLANRAKDVYKSDITVGERTFLRGHWLDRLPAIDQDIAAMAQKLEQAESETAKAESRSQVAIQKAMGRPVRPVMAVIHTPPQSFRAGQPVDIDLAMDKNPQSVRLYYRHIDQAERYEQVEMKMVGHQYRATIPSAYTNSPYPLQYYFDINDSSETAGLHPGFNAALTNQPYFIMRQV</sequence>
<proteinExistence type="predicted"/>
<keyword evidence="3" id="KW-1185">Reference proteome</keyword>
<dbReference type="EMBL" id="OCNH01000003">
    <property type="protein sequence ID" value="SOD92244.1"/>
    <property type="molecule type" value="Genomic_DNA"/>
</dbReference>
<organism evidence="2 3">
    <name type="scientific">Spirosoma fluviale</name>
    <dbReference type="NCBI Taxonomy" id="1597977"/>
    <lineage>
        <taxon>Bacteria</taxon>
        <taxon>Pseudomonadati</taxon>
        <taxon>Bacteroidota</taxon>
        <taxon>Cytophagia</taxon>
        <taxon>Cytophagales</taxon>
        <taxon>Cytophagaceae</taxon>
        <taxon>Spirosoma</taxon>
    </lineage>
</organism>
<dbReference type="AlphaFoldDB" id="A0A286GB57"/>
<name>A0A286GB57_9BACT</name>
<gene>
    <name evidence="2" type="ORF">SAMN06269250_3878</name>
</gene>
<evidence type="ECO:0000256" key="1">
    <source>
        <dbReference type="SAM" id="Coils"/>
    </source>
</evidence>
<feature type="coiled-coil region" evidence="1">
    <location>
        <begin position="763"/>
        <end position="797"/>
    </location>
</feature>
<evidence type="ECO:0000313" key="3">
    <source>
        <dbReference type="Proteomes" id="UP000219452"/>
    </source>
</evidence>
<dbReference type="RefSeq" id="WP_097127547.1">
    <property type="nucleotide sequence ID" value="NZ_OCNH01000003.1"/>
</dbReference>
<accession>A0A286GB57</accession>
<dbReference type="InterPro" id="IPR006311">
    <property type="entry name" value="TAT_signal"/>
</dbReference>
<reference evidence="3" key="1">
    <citation type="submission" date="2017-09" db="EMBL/GenBank/DDBJ databases">
        <authorList>
            <person name="Varghese N."/>
            <person name="Submissions S."/>
        </authorList>
    </citation>
    <scope>NUCLEOTIDE SEQUENCE [LARGE SCALE GENOMIC DNA]</scope>
    <source>
        <strain evidence="3">DSM 29961</strain>
    </source>
</reference>
<dbReference type="Proteomes" id="UP000219452">
    <property type="component" value="Unassembled WGS sequence"/>
</dbReference>
<dbReference type="PROSITE" id="PS51318">
    <property type="entry name" value="TAT"/>
    <property type="match status" value="1"/>
</dbReference>
<protein>
    <submittedName>
        <fullName evidence="2">Uncharacterized protein</fullName>
    </submittedName>
</protein>